<evidence type="ECO:0000313" key="3">
    <source>
        <dbReference type="Proteomes" id="UP001367771"/>
    </source>
</evidence>
<reference evidence="2 3" key="1">
    <citation type="journal article" date="2013" name="Int. J. Syst. Evol. Microbiol.">
        <title>Sphingomonas kyungheensis sp. nov., a bacterium with ginsenoside-converting activity isolated from soil of a ginseng field.</title>
        <authorList>
            <person name="Son H.M."/>
            <person name="Yang J.E."/>
            <person name="Park Y."/>
            <person name="Han C.K."/>
            <person name="Kim S.G."/>
            <person name="Kook M."/>
            <person name="Yi T.H."/>
        </authorList>
    </citation>
    <scope>NUCLEOTIDE SEQUENCE [LARGE SCALE GENOMIC DNA]</scope>
    <source>
        <strain evidence="2 3">LMG 26582</strain>
    </source>
</reference>
<sequence>MTRRDLRWKLVGVALTAAGCALLLVLDRSPLMIAVFPLAFAGLPLMIHGKRVGQAIRAERRGHYNTAEVLHAARLRRRIRRDADLDP</sequence>
<name>A0ABU8H722_9SPHN</name>
<feature type="transmembrane region" description="Helical" evidence="1">
    <location>
        <begin position="31"/>
        <end position="47"/>
    </location>
</feature>
<proteinExistence type="predicted"/>
<dbReference type="Proteomes" id="UP001367771">
    <property type="component" value="Unassembled WGS sequence"/>
</dbReference>
<keyword evidence="1" id="KW-1133">Transmembrane helix</keyword>
<gene>
    <name evidence="2" type="ORF">V8201_17095</name>
</gene>
<protein>
    <submittedName>
        <fullName evidence="2">Uncharacterized protein</fullName>
    </submittedName>
</protein>
<comment type="caution">
    <text evidence="2">The sequence shown here is derived from an EMBL/GenBank/DDBJ whole genome shotgun (WGS) entry which is preliminary data.</text>
</comment>
<dbReference type="RefSeq" id="WP_037535367.1">
    <property type="nucleotide sequence ID" value="NZ_JBBBDM010000014.1"/>
</dbReference>
<feature type="transmembrane region" description="Helical" evidence="1">
    <location>
        <begin position="7"/>
        <end position="25"/>
    </location>
</feature>
<evidence type="ECO:0000313" key="2">
    <source>
        <dbReference type="EMBL" id="MEI5688812.1"/>
    </source>
</evidence>
<dbReference type="PROSITE" id="PS51257">
    <property type="entry name" value="PROKAR_LIPOPROTEIN"/>
    <property type="match status" value="1"/>
</dbReference>
<keyword evidence="1" id="KW-0472">Membrane</keyword>
<accession>A0ABU8H722</accession>
<keyword evidence="1" id="KW-0812">Transmembrane</keyword>
<keyword evidence="3" id="KW-1185">Reference proteome</keyword>
<evidence type="ECO:0000256" key="1">
    <source>
        <dbReference type="SAM" id="Phobius"/>
    </source>
</evidence>
<organism evidence="2 3">
    <name type="scientific">Sphingomonas kyungheensis</name>
    <dbReference type="NCBI Taxonomy" id="1069987"/>
    <lineage>
        <taxon>Bacteria</taxon>
        <taxon>Pseudomonadati</taxon>
        <taxon>Pseudomonadota</taxon>
        <taxon>Alphaproteobacteria</taxon>
        <taxon>Sphingomonadales</taxon>
        <taxon>Sphingomonadaceae</taxon>
        <taxon>Sphingomonas</taxon>
    </lineage>
</organism>
<dbReference type="EMBL" id="JBBBDM010000014">
    <property type="protein sequence ID" value="MEI5688812.1"/>
    <property type="molecule type" value="Genomic_DNA"/>
</dbReference>